<feature type="transmembrane region" description="Helical" evidence="1">
    <location>
        <begin position="107"/>
        <end position="127"/>
    </location>
</feature>
<feature type="transmembrane region" description="Helical" evidence="1">
    <location>
        <begin position="66"/>
        <end position="86"/>
    </location>
</feature>
<keyword evidence="1" id="KW-0812">Transmembrane</keyword>
<dbReference type="OMA" id="YDVYTKA"/>
<feature type="transmembrane region" description="Helical" evidence="1">
    <location>
        <begin position="211"/>
        <end position="232"/>
    </location>
</feature>
<dbReference type="EnsemblPlants" id="ORUFI01G39010.2">
    <property type="protein sequence ID" value="ORUFI01G39010.2"/>
    <property type="gene ID" value="ORUFI01G39010"/>
</dbReference>
<dbReference type="Proteomes" id="UP000008022">
    <property type="component" value="Unassembled WGS sequence"/>
</dbReference>
<keyword evidence="1" id="KW-1133">Transmembrane helix</keyword>
<feature type="transmembrane region" description="Helical" evidence="1">
    <location>
        <begin position="35"/>
        <end position="54"/>
    </location>
</feature>
<feature type="transmembrane region" description="Helical" evidence="1">
    <location>
        <begin position="310"/>
        <end position="329"/>
    </location>
</feature>
<keyword evidence="1" id="KW-0472">Membrane</keyword>
<dbReference type="eggNOG" id="ENOG502ST8H">
    <property type="taxonomic scope" value="Eukaryota"/>
</dbReference>
<protein>
    <submittedName>
        <fullName evidence="2">Uncharacterized protein</fullName>
    </submittedName>
</protein>
<keyword evidence="3" id="KW-1185">Reference proteome</keyword>
<name>A0A0E0N4C6_ORYRU</name>
<feature type="transmembrane region" description="Helical" evidence="1">
    <location>
        <begin position="267"/>
        <end position="289"/>
    </location>
</feature>
<sequence length="405" mass="42908">MWCSDIFNPVFNDFFVGDDSEELQMQVTKKTLKRVISLAETFIAIATGILAAAFSAGKDVHLHRHVLAAGGCFLVVTYLSALLLIYMKLFLSDHRRLRRWHVRSLQLLCVTSGASLVATNSLLLVLIGEGNGLLSLNLLPVQGIVGVLAYHATPTEGSARDEAFEAQVKSARKVALFAAATAFAVQTTLVFGAFSNAALQAMGGRRLDLSVSFLASALSVFLVVATCMPLGFRNQGARDKVLSIVRYLKKGVMAVLAVTAVTLGQEFLGGATALALFPEITVAAMYYAVSMPADEAAAAADRKMEVLPTVVVATFGFGMLGAAYAALFGTPEYDLYTKALAFTLLTAVVSSLGRVAGPLCNAQRDKSSAAWVTFLSSILPIVEMLVAVPLAAKVMVDFLAVPGNG</sequence>
<evidence type="ECO:0000256" key="1">
    <source>
        <dbReference type="SAM" id="Phobius"/>
    </source>
</evidence>
<reference evidence="2" key="2">
    <citation type="submission" date="2015-06" db="UniProtKB">
        <authorList>
            <consortium name="EnsemblPlants"/>
        </authorList>
    </citation>
    <scope>IDENTIFICATION</scope>
</reference>
<evidence type="ECO:0000313" key="2">
    <source>
        <dbReference type="EnsemblPlants" id="ORUFI01G39010.2"/>
    </source>
</evidence>
<reference evidence="3" key="1">
    <citation type="submission" date="2013-06" db="EMBL/GenBank/DDBJ databases">
        <authorList>
            <person name="Zhao Q."/>
        </authorList>
    </citation>
    <scope>NUCLEOTIDE SEQUENCE</scope>
    <source>
        <strain evidence="3">cv. W1943</strain>
    </source>
</reference>
<accession>A0A0E0N4C6</accession>
<evidence type="ECO:0000313" key="3">
    <source>
        <dbReference type="Proteomes" id="UP000008022"/>
    </source>
</evidence>
<feature type="transmembrane region" description="Helical" evidence="1">
    <location>
        <begin position="174"/>
        <end position="199"/>
    </location>
</feature>
<feature type="transmembrane region" description="Helical" evidence="1">
    <location>
        <begin position="335"/>
        <end position="357"/>
    </location>
</feature>
<proteinExistence type="predicted"/>
<dbReference type="AlphaFoldDB" id="A0A0E0N4C6"/>
<dbReference type="Gramene" id="ORUFI01G39010.2">
    <property type="protein sequence ID" value="ORUFI01G39010.2"/>
    <property type="gene ID" value="ORUFI01G39010"/>
</dbReference>
<feature type="transmembrane region" description="Helical" evidence="1">
    <location>
        <begin position="369"/>
        <end position="392"/>
    </location>
</feature>
<organism evidence="2 3">
    <name type="scientific">Oryza rufipogon</name>
    <name type="common">Brownbeard rice</name>
    <name type="synonym">Asian wild rice</name>
    <dbReference type="NCBI Taxonomy" id="4529"/>
    <lineage>
        <taxon>Eukaryota</taxon>
        <taxon>Viridiplantae</taxon>
        <taxon>Streptophyta</taxon>
        <taxon>Embryophyta</taxon>
        <taxon>Tracheophyta</taxon>
        <taxon>Spermatophyta</taxon>
        <taxon>Magnoliopsida</taxon>
        <taxon>Liliopsida</taxon>
        <taxon>Poales</taxon>
        <taxon>Poaceae</taxon>
        <taxon>BOP clade</taxon>
        <taxon>Oryzoideae</taxon>
        <taxon>Oryzeae</taxon>
        <taxon>Oryzinae</taxon>
        <taxon>Oryza</taxon>
    </lineage>
</organism>